<keyword evidence="7" id="KW-0520">NAD</keyword>
<dbReference type="GO" id="GO:0016020">
    <property type="term" value="C:membrane"/>
    <property type="evidence" value="ECO:0007669"/>
    <property type="project" value="UniProtKB-SubCell"/>
</dbReference>
<evidence type="ECO:0000256" key="2">
    <source>
        <dbReference type="ARBA" id="ARBA00010519"/>
    </source>
</evidence>
<reference evidence="11" key="1">
    <citation type="journal article" date="2016" name="Zookeys">
        <title>The mitochondrial genome of the land snail Cernuella virgata (Da Costa, 1778): the first complete sequence in the family Hygromiidae (Pulmonata, Stylommatophora).</title>
        <authorList>
            <person name="Lin J.H."/>
            <person name="Zhou W.C."/>
            <person name="Ding H.L."/>
            <person name="Wang P."/>
            <person name="Ai H.M."/>
        </authorList>
    </citation>
    <scope>NUCLEOTIDE SEQUENCE</scope>
</reference>
<evidence type="ECO:0000256" key="3">
    <source>
        <dbReference type="ARBA" id="ARBA00016612"/>
    </source>
</evidence>
<keyword evidence="11" id="KW-0496">Mitochondrion</keyword>
<evidence type="ECO:0000256" key="10">
    <source>
        <dbReference type="SAM" id="Phobius"/>
    </source>
</evidence>
<name>A0A1S5PMA5_9EUPU</name>
<dbReference type="Pfam" id="PF00420">
    <property type="entry name" value="Oxidored_q2"/>
    <property type="match status" value="1"/>
</dbReference>
<geneLocation type="mitochondrion" evidence="11"/>
<dbReference type="InterPro" id="IPR039428">
    <property type="entry name" value="NUOK/Mnh_C1-like"/>
</dbReference>
<comment type="similarity">
    <text evidence="2">Belongs to the complex I subunit 4L family.</text>
</comment>
<sequence length="92" mass="10375">MTYTLLLTVLFILMICSFMFLQKKNLLVCLIVLEVLFYSLLIIYLYLCLNVFANVTYFITLLCFAASGAGIGLSLLVVLSRCYGNDLISNLK</sequence>
<organism evidence="11">
    <name type="scientific">Camaena poyuensis</name>
    <dbReference type="NCBI Taxonomy" id="1708535"/>
    <lineage>
        <taxon>Eukaryota</taxon>
        <taxon>Metazoa</taxon>
        <taxon>Spiralia</taxon>
        <taxon>Lophotrochozoa</taxon>
        <taxon>Mollusca</taxon>
        <taxon>Gastropoda</taxon>
        <taxon>Heterobranchia</taxon>
        <taxon>Euthyneura</taxon>
        <taxon>Panpulmonata</taxon>
        <taxon>Eupulmonata</taxon>
        <taxon>Stylommatophora</taxon>
        <taxon>Helicina</taxon>
        <taxon>Camaenoidea</taxon>
        <taxon>Camaenidae</taxon>
        <taxon>Camaena</taxon>
    </lineage>
</organism>
<keyword evidence="8 10" id="KW-0472">Membrane</keyword>
<evidence type="ECO:0000256" key="7">
    <source>
        <dbReference type="ARBA" id="ARBA00023027"/>
    </source>
</evidence>
<evidence type="ECO:0000256" key="6">
    <source>
        <dbReference type="ARBA" id="ARBA00022989"/>
    </source>
</evidence>
<feature type="transmembrane region" description="Helical" evidence="10">
    <location>
        <begin position="58"/>
        <end position="79"/>
    </location>
</feature>
<dbReference type="Gene3D" id="1.10.287.3510">
    <property type="match status" value="1"/>
</dbReference>
<comment type="subcellular location">
    <subcellularLocation>
        <location evidence="1">Membrane</location>
        <topology evidence="1">Multi-pass membrane protein</topology>
    </subcellularLocation>
</comment>
<keyword evidence="5" id="KW-1278">Translocase</keyword>
<protein>
    <recommendedName>
        <fullName evidence="3">NADH-ubiquinone oxidoreductase chain 4L</fullName>
    </recommendedName>
    <alternativeName>
        <fullName evidence="9">NADH dehydrogenase subunit 4L</fullName>
    </alternativeName>
</protein>
<accession>A0A1S5PMA5</accession>
<dbReference type="EMBL" id="KT001074">
    <property type="protein sequence ID" value="ALB78231.1"/>
    <property type="molecule type" value="Genomic_DNA"/>
</dbReference>
<keyword evidence="6 10" id="KW-1133">Transmembrane helix</keyword>
<evidence type="ECO:0000256" key="4">
    <source>
        <dbReference type="ARBA" id="ARBA00022692"/>
    </source>
</evidence>
<evidence type="ECO:0000256" key="1">
    <source>
        <dbReference type="ARBA" id="ARBA00004141"/>
    </source>
</evidence>
<gene>
    <name evidence="11" type="primary">ND4L</name>
</gene>
<feature type="transmembrane region" description="Helical" evidence="10">
    <location>
        <begin position="26"/>
        <end position="46"/>
    </location>
</feature>
<proteinExistence type="inferred from homology"/>
<keyword evidence="4 10" id="KW-0812">Transmembrane</keyword>
<evidence type="ECO:0000256" key="5">
    <source>
        <dbReference type="ARBA" id="ARBA00022967"/>
    </source>
</evidence>
<evidence type="ECO:0000256" key="9">
    <source>
        <dbReference type="ARBA" id="ARBA00031586"/>
    </source>
</evidence>
<evidence type="ECO:0000313" key="11">
    <source>
        <dbReference type="EMBL" id="ALB78231.1"/>
    </source>
</evidence>
<feature type="transmembrane region" description="Helical" evidence="10">
    <location>
        <begin position="6"/>
        <end position="21"/>
    </location>
</feature>
<evidence type="ECO:0000256" key="8">
    <source>
        <dbReference type="ARBA" id="ARBA00023136"/>
    </source>
</evidence>
<dbReference type="AlphaFoldDB" id="A0A1S5PMA5"/>